<name>A5CFV0_9ZZZZ</name>
<dbReference type="EMBL" id="AM501426">
    <property type="protein sequence ID" value="CAM58090.1"/>
    <property type="molecule type" value="Genomic_DNA"/>
</dbReference>
<dbReference type="SUPFAM" id="SSF51905">
    <property type="entry name" value="FAD/NAD(P)-binding domain"/>
    <property type="match status" value="1"/>
</dbReference>
<feature type="domain" description="FAD dependent oxidoreductase" evidence="1">
    <location>
        <begin position="44"/>
        <end position="405"/>
    </location>
</feature>
<dbReference type="AlphaFoldDB" id="A5CFV0"/>
<dbReference type="InterPro" id="IPR006076">
    <property type="entry name" value="FAD-dep_OxRdtase"/>
</dbReference>
<accession>A5CFV0</accession>
<organism evidence="2">
    <name type="scientific">uncultured marine microorganism</name>
    <dbReference type="NCBI Taxonomy" id="415540"/>
    <lineage>
        <taxon>unclassified sequences</taxon>
        <taxon>environmental samples</taxon>
    </lineage>
</organism>
<gene>
    <name evidence="2" type="primary">9E7-13</name>
</gene>
<sequence length="455" mass="51337">MPARRLYDDDMYRFDQPQPSYWEATAGRDDLLAEPLAADSSCEVAIIGGGYTGLSTAYHLARYHNVEARVLEAGHIGWGASGRNGGFCSIGGSSLGTARQIQKYGRENVRHYYQSQVDAVELVRSIIQDENIDAQMVGDAELVVAHSDKAFSELKQHAEMQFRLLGLDTDVIPAEQYKREYFDSSEQFGAARVRPTFGLHPMRYILGLAAATEDHGARLHRDSEVVSWEKHGNEHLLRTRNATLKSKYVVMATNGFMPEHINPDFHARSLPLISAIVVTRPLTESELFAHHWQTMAPAITSRKLMNYFRMLPDNRFMFGGRGSSSGKDDAADRTYAQLIRRLRQLWPAWKDVRIDYRWHGLICMTLRQTPCIGRLPDDASVFYGFGYHGNGVNTSTWTGKQIADWLANSTLDDASAPESLPVMVRDLSGRFPLPALRRHYLQARIALFKLTDWLG</sequence>
<dbReference type="InterPro" id="IPR036188">
    <property type="entry name" value="FAD/NAD-bd_sf"/>
</dbReference>
<dbReference type="PANTHER" id="PTHR13847">
    <property type="entry name" value="SARCOSINE DEHYDROGENASE-RELATED"/>
    <property type="match status" value="1"/>
</dbReference>
<dbReference type="PANTHER" id="PTHR13847:SF281">
    <property type="entry name" value="FAD DEPENDENT OXIDOREDUCTASE DOMAIN-CONTAINING PROTEIN"/>
    <property type="match status" value="1"/>
</dbReference>
<evidence type="ECO:0000259" key="1">
    <source>
        <dbReference type="Pfam" id="PF01266"/>
    </source>
</evidence>
<dbReference type="Gene3D" id="3.50.50.60">
    <property type="entry name" value="FAD/NAD(P)-binding domain"/>
    <property type="match status" value="1"/>
</dbReference>
<reference evidence="2" key="1">
    <citation type="submission" date="2007-03" db="EMBL/GenBank/DDBJ databases">
        <title>Isolation and characterization of alkane hydroxylases from Pacific deep-sea sediment.</title>
        <authorList>
            <person name="Xu M."/>
        </authorList>
    </citation>
    <scope>NUCLEOTIDE SEQUENCE</scope>
</reference>
<dbReference type="Pfam" id="PF01266">
    <property type="entry name" value="DAO"/>
    <property type="match status" value="1"/>
</dbReference>
<evidence type="ECO:0000313" key="2">
    <source>
        <dbReference type="EMBL" id="CAM58090.1"/>
    </source>
</evidence>
<dbReference type="Gene3D" id="3.30.9.10">
    <property type="entry name" value="D-Amino Acid Oxidase, subunit A, domain 2"/>
    <property type="match status" value="1"/>
</dbReference>
<protein>
    <submittedName>
        <fullName evidence="2">Putative oxidoreductase</fullName>
    </submittedName>
</protein>
<proteinExistence type="predicted"/>